<comment type="similarity">
    <text evidence="1">Belongs to the peptidase C25 family.</text>
</comment>
<evidence type="ECO:0000313" key="7">
    <source>
        <dbReference type="EMBL" id="KGN86327.1"/>
    </source>
</evidence>
<sequence>MKKLNYLFLFAVLFTLFCSGQKAVAQGVTLPYLEGFDEGIPSTWTIKDADGDGWCWLHGVPTSFQNTQHGNGMMASFSWSGGQPLKPDNWLISPIVTGATSVKYYVAVNTLYPNEHYAIMAQLEGQEDYIVAFEETLTGTRAQGPFFERMVNLPAGTQRVAFRHYQCTNQNFLHIDEILFMGNGAQHNPVMNLQASVADNGTDVLLQWKAPVSDETDFSYTVYRDAAKIAEGLTTTTYTDANMANKQHEYCVEVKYTSGVSPKACTKFVPQSAQMIAVQKPYTLTVTENTITVSCSGKATIYDMKGRQLASGTNKVVFTAQNNVYVVRIEIDGKTYAERISVK</sequence>
<keyword evidence="3" id="KW-0378">Hydrolase</keyword>
<dbReference type="EMBL" id="JRAI01000038">
    <property type="protein sequence ID" value="KGN86327.1"/>
    <property type="molecule type" value="Genomic_DNA"/>
</dbReference>
<dbReference type="AlphaFoldDB" id="A0A0A2FMK7"/>
<name>A0A0A2FMK7_9PORP</name>
<proteinExistence type="inferred from homology"/>
<evidence type="ECO:0000256" key="3">
    <source>
        <dbReference type="ARBA" id="ARBA00022807"/>
    </source>
</evidence>
<comment type="caution">
    <text evidence="7">The sequence shown here is derived from an EMBL/GenBank/DDBJ whole genome shotgun (WGS) entry which is preliminary data.</text>
</comment>
<dbReference type="eggNOG" id="COG1974">
    <property type="taxonomic scope" value="Bacteria"/>
</dbReference>
<accession>A0A0A2FMK7</accession>
<dbReference type="GO" id="GO:0006508">
    <property type="term" value="P:proteolysis"/>
    <property type="evidence" value="ECO:0007669"/>
    <property type="project" value="UniProtKB-KW"/>
</dbReference>
<keyword evidence="2" id="KW-0645">Protease</keyword>
<feature type="chain" id="PRO_5001987499" description="Cleaved adhesin domain-containing protein" evidence="5">
    <location>
        <begin position="26"/>
        <end position="343"/>
    </location>
</feature>
<reference evidence="7 8" key="1">
    <citation type="submission" date="2014-08" db="EMBL/GenBank/DDBJ databases">
        <title>Porphyromonas gulae strain:COT-052_OH1451 Genome sequencing.</title>
        <authorList>
            <person name="Wallis C."/>
            <person name="Deusch O."/>
            <person name="O'Flynn C."/>
            <person name="Davis I."/>
            <person name="Jospin G."/>
            <person name="Darling A.E."/>
            <person name="Coil D.A."/>
            <person name="Alexiev A."/>
            <person name="Horsfall A."/>
            <person name="Kirkwood N."/>
            <person name="Harris S."/>
            <person name="Eisen J.A."/>
        </authorList>
    </citation>
    <scope>NUCLEOTIDE SEQUENCE [LARGE SCALE GENOMIC DNA]</scope>
    <source>
        <strain evidence="8">COT-052 OH1451</strain>
    </source>
</reference>
<feature type="signal peptide" evidence="5">
    <location>
        <begin position="1"/>
        <end position="25"/>
    </location>
</feature>
<evidence type="ECO:0000259" key="6">
    <source>
        <dbReference type="Pfam" id="PF07675"/>
    </source>
</evidence>
<feature type="domain" description="Cleaved adhesin" evidence="6">
    <location>
        <begin position="33"/>
        <end position="178"/>
    </location>
</feature>
<keyword evidence="5" id="KW-0732">Signal</keyword>
<keyword evidence="3" id="KW-0788">Thiol protease</keyword>
<evidence type="ECO:0000256" key="4">
    <source>
        <dbReference type="ARBA" id="ARBA00023026"/>
    </source>
</evidence>
<gene>
    <name evidence="7" type="ORF">HR08_03860</name>
</gene>
<keyword evidence="4" id="KW-0843">Virulence</keyword>
<protein>
    <recommendedName>
        <fullName evidence="6">Cleaved adhesin domain-containing protein</fullName>
    </recommendedName>
</protein>
<dbReference type="Pfam" id="PF07675">
    <property type="entry name" value="Cleaved_Adhesin"/>
    <property type="match status" value="1"/>
</dbReference>
<evidence type="ECO:0000256" key="1">
    <source>
        <dbReference type="ARBA" id="ARBA00006067"/>
    </source>
</evidence>
<evidence type="ECO:0000256" key="5">
    <source>
        <dbReference type="SAM" id="SignalP"/>
    </source>
</evidence>
<dbReference type="InterPro" id="IPR011628">
    <property type="entry name" value="Cleaved_adhesin"/>
</dbReference>
<dbReference type="Gene3D" id="2.60.40.10">
    <property type="entry name" value="Immunoglobulins"/>
    <property type="match status" value="1"/>
</dbReference>
<dbReference type="GO" id="GO:0008234">
    <property type="term" value="F:cysteine-type peptidase activity"/>
    <property type="evidence" value="ECO:0007669"/>
    <property type="project" value="UniProtKB-KW"/>
</dbReference>
<dbReference type="Proteomes" id="UP000030130">
    <property type="component" value="Unassembled WGS sequence"/>
</dbReference>
<evidence type="ECO:0000313" key="8">
    <source>
        <dbReference type="Proteomes" id="UP000030130"/>
    </source>
</evidence>
<dbReference type="STRING" id="111105.HR09_09530"/>
<dbReference type="InterPro" id="IPR013783">
    <property type="entry name" value="Ig-like_fold"/>
</dbReference>
<dbReference type="Gene3D" id="2.60.120.200">
    <property type="match status" value="1"/>
</dbReference>
<organism evidence="7 8">
    <name type="scientific">Porphyromonas gulae</name>
    <dbReference type="NCBI Taxonomy" id="111105"/>
    <lineage>
        <taxon>Bacteria</taxon>
        <taxon>Pseudomonadati</taxon>
        <taxon>Bacteroidota</taxon>
        <taxon>Bacteroidia</taxon>
        <taxon>Bacteroidales</taxon>
        <taxon>Porphyromonadaceae</taxon>
        <taxon>Porphyromonas</taxon>
    </lineage>
</organism>
<evidence type="ECO:0000256" key="2">
    <source>
        <dbReference type="ARBA" id="ARBA00022670"/>
    </source>
</evidence>
<dbReference type="NCBIfam" id="NF038128">
    <property type="entry name" value="choice_anch_J"/>
    <property type="match status" value="1"/>
</dbReference>